<accession>A0A841FM57</accession>
<dbReference type="Proteomes" id="UP000548476">
    <property type="component" value="Unassembled WGS sequence"/>
</dbReference>
<dbReference type="EMBL" id="JACHGT010000004">
    <property type="protein sequence ID" value="MBB6034277.1"/>
    <property type="molecule type" value="Genomic_DNA"/>
</dbReference>
<dbReference type="Gene3D" id="1.10.630.10">
    <property type="entry name" value="Cytochrome P450"/>
    <property type="match status" value="1"/>
</dbReference>
<dbReference type="GO" id="GO:0004497">
    <property type="term" value="F:monooxygenase activity"/>
    <property type="evidence" value="ECO:0007669"/>
    <property type="project" value="InterPro"/>
</dbReference>
<gene>
    <name evidence="2" type="ORF">HNR73_002127</name>
</gene>
<dbReference type="GO" id="GO:0016705">
    <property type="term" value="F:oxidoreductase activity, acting on paired donors, with incorporation or reduction of molecular oxygen"/>
    <property type="evidence" value="ECO:0007669"/>
    <property type="project" value="InterPro"/>
</dbReference>
<comment type="similarity">
    <text evidence="1">Belongs to the cytochrome P450 family.</text>
</comment>
<comment type="caution">
    <text evidence="2">The sequence shown here is derived from an EMBL/GenBank/DDBJ whole genome shotgun (WGS) entry which is preliminary data.</text>
</comment>
<keyword evidence="3" id="KW-1185">Reference proteome</keyword>
<reference evidence="2 3" key="1">
    <citation type="submission" date="2020-08" db="EMBL/GenBank/DDBJ databases">
        <title>Genomic Encyclopedia of Type Strains, Phase IV (KMG-IV): sequencing the most valuable type-strain genomes for metagenomic binning, comparative biology and taxonomic classification.</title>
        <authorList>
            <person name="Goeker M."/>
        </authorList>
    </citation>
    <scope>NUCLEOTIDE SEQUENCE [LARGE SCALE GENOMIC DNA]</scope>
    <source>
        <strain evidence="2 3">YIM 65646</strain>
    </source>
</reference>
<dbReference type="SUPFAM" id="SSF48264">
    <property type="entry name" value="Cytochrome P450"/>
    <property type="match status" value="1"/>
</dbReference>
<dbReference type="GO" id="GO:0020037">
    <property type="term" value="F:heme binding"/>
    <property type="evidence" value="ECO:0007669"/>
    <property type="project" value="InterPro"/>
</dbReference>
<sequence>MQAPDVSHLRPFAPTVRGLTEPDHVRDAMRAAGPLVRAETPAGGPAWIVTDPALARRVLTDSRLVKDPAFAPPRWDPVTAGLEATAADQPSLTTLDGSEHGALRKAHAPLLSMRRMEAWSGRVHAIARRLLAELAEGEPVVDLMAGFTTRYPLTVLLDLLGIPLDLVDRAVDGCRRMFSTEPGGQAAAIGALAELAAAGLGGDADGFAAELRERVPEGTTPQQLHYHLFGLIFAGQLTTDASLGFHVARLLGPDPVETAGLAEATLRDHPPAPYTLWRYTADDVELGGVPIPARSPVLVDIQGVNAVPGSGPDLTFGAGPHFCVGARLAVLELNAVAAVLAADHPKARLDGPYGELRVSGIGGIQGRRLDALPVRLRG</sequence>
<dbReference type="InterPro" id="IPR017972">
    <property type="entry name" value="Cyt_P450_CS"/>
</dbReference>
<dbReference type="RefSeq" id="WP_184787152.1">
    <property type="nucleotide sequence ID" value="NZ_BONT01000045.1"/>
</dbReference>
<dbReference type="InterPro" id="IPR036396">
    <property type="entry name" value="Cyt_P450_sf"/>
</dbReference>
<evidence type="ECO:0000313" key="3">
    <source>
        <dbReference type="Proteomes" id="UP000548476"/>
    </source>
</evidence>
<organism evidence="2 3">
    <name type="scientific">Phytomonospora endophytica</name>
    <dbReference type="NCBI Taxonomy" id="714109"/>
    <lineage>
        <taxon>Bacteria</taxon>
        <taxon>Bacillati</taxon>
        <taxon>Actinomycetota</taxon>
        <taxon>Actinomycetes</taxon>
        <taxon>Micromonosporales</taxon>
        <taxon>Micromonosporaceae</taxon>
        <taxon>Phytomonospora</taxon>
    </lineage>
</organism>
<dbReference type="GO" id="GO:0005506">
    <property type="term" value="F:iron ion binding"/>
    <property type="evidence" value="ECO:0007669"/>
    <property type="project" value="InterPro"/>
</dbReference>
<evidence type="ECO:0000313" key="2">
    <source>
        <dbReference type="EMBL" id="MBB6034277.1"/>
    </source>
</evidence>
<name>A0A841FM57_9ACTN</name>
<evidence type="ECO:0000256" key="1">
    <source>
        <dbReference type="ARBA" id="ARBA00010617"/>
    </source>
</evidence>
<dbReference type="PROSITE" id="PS00086">
    <property type="entry name" value="CYTOCHROME_P450"/>
    <property type="match status" value="1"/>
</dbReference>
<dbReference type="AlphaFoldDB" id="A0A841FM57"/>
<dbReference type="PANTHER" id="PTHR46696">
    <property type="entry name" value="P450, PUTATIVE (EUROFUNG)-RELATED"/>
    <property type="match status" value="1"/>
</dbReference>
<proteinExistence type="inferred from homology"/>
<protein>
    <submittedName>
        <fullName evidence="2">Cytochrome P450</fullName>
    </submittedName>
</protein>
<dbReference type="PANTHER" id="PTHR46696:SF1">
    <property type="entry name" value="CYTOCHROME P450 YJIB-RELATED"/>
    <property type="match status" value="1"/>
</dbReference>